<keyword evidence="2 4" id="KW-0560">Oxidoreductase</keyword>
<dbReference type="RefSeq" id="WP_372447844.1">
    <property type="nucleotide sequence ID" value="NZ_JAGINW010000001.1"/>
</dbReference>
<comment type="similarity">
    <text evidence="1">Belongs to the aldehyde dehydrogenase family.</text>
</comment>
<evidence type="ECO:0000259" key="3">
    <source>
        <dbReference type="Pfam" id="PF00171"/>
    </source>
</evidence>
<proteinExistence type="inferred from homology"/>
<gene>
    <name evidence="4" type="ORF">JOF56_001370</name>
</gene>
<feature type="domain" description="Aldehyde dehydrogenase" evidence="3">
    <location>
        <begin position="240"/>
        <end position="399"/>
    </location>
</feature>
<dbReference type="InterPro" id="IPR015590">
    <property type="entry name" value="Aldehyde_DH_dom"/>
</dbReference>
<dbReference type="Gene3D" id="3.40.605.10">
    <property type="entry name" value="Aldehyde Dehydrogenase, Chain A, domain 1"/>
    <property type="match status" value="1"/>
</dbReference>
<evidence type="ECO:0000313" key="5">
    <source>
        <dbReference type="Proteomes" id="UP001519332"/>
    </source>
</evidence>
<name>A0ABS4T982_9PSEU</name>
<dbReference type="EC" id="1.2.1.-" evidence="4"/>
<feature type="domain" description="Aldehyde dehydrogenase" evidence="3">
    <location>
        <begin position="19"/>
        <end position="209"/>
    </location>
</feature>
<accession>A0ABS4T982</accession>
<sequence>MTRFATRYDHFIGGDYVPPSAGRYFANTTPVTGQVFTEVAEGTADDLHRARQEALGAAAAWSKTALAERAVILSEIADRIEDNIEVLAVAESWDTGKPVRTTLGADLPLASDHFRYFAGAIRAMEGVRSEVDGDTVVHGFREPLGVVTQAVSWDYPLLGAAWVLAPALATGNTVVLKPALQTPASVHVLLSVIADLLPPGVINIVNGCGGSSVLGVGPSIFFADLEGALQSRALDAFASGTSTAAIQHGRYEQFLDAALGRVGELVTGHPLDTRTTVGALVSADEWAKALWHIDNARRSGAMIRSGGGRASLTGELAGGYFLEPTVIEGRVSVAGPLIAVARFNDFDDAVKLVNDLPPAGGVAVWSRDCGVGYRAGRAVNATRVWVNTDHAHPAEAAFGRENRNGLLAQYWREKRLLVNYS</sequence>
<protein>
    <submittedName>
        <fullName evidence="4">Aldehyde dehydrogenase</fullName>
        <ecNumber evidence="4">1.2.1.-</ecNumber>
    </submittedName>
</protein>
<keyword evidence="5" id="KW-1185">Reference proteome</keyword>
<dbReference type="SUPFAM" id="SSF53720">
    <property type="entry name" value="ALDH-like"/>
    <property type="match status" value="1"/>
</dbReference>
<dbReference type="InterPro" id="IPR016162">
    <property type="entry name" value="Ald_DH_N"/>
</dbReference>
<comment type="caution">
    <text evidence="4">The sequence shown here is derived from an EMBL/GenBank/DDBJ whole genome shotgun (WGS) entry which is preliminary data.</text>
</comment>
<dbReference type="PANTHER" id="PTHR43111">
    <property type="entry name" value="ALDEHYDE DEHYDROGENASE B-RELATED"/>
    <property type="match status" value="1"/>
</dbReference>
<reference evidence="4 5" key="1">
    <citation type="submission" date="2021-03" db="EMBL/GenBank/DDBJ databases">
        <title>Sequencing the genomes of 1000 actinobacteria strains.</title>
        <authorList>
            <person name="Klenk H.-P."/>
        </authorList>
    </citation>
    <scope>NUCLEOTIDE SEQUENCE [LARGE SCALE GENOMIC DNA]</scope>
    <source>
        <strain evidence="4 5">DSM 46670</strain>
    </source>
</reference>
<dbReference type="EMBL" id="JAGINW010000001">
    <property type="protein sequence ID" value="MBP2320985.1"/>
    <property type="molecule type" value="Genomic_DNA"/>
</dbReference>
<dbReference type="InterPro" id="IPR016161">
    <property type="entry name" value="Ald_DH/histidinol_DH"/>
</dbReference>
<evidence type="ECO:0000256" key="2">
    <source>
        <dbReference type="ARBA" id="ARBA00023002"/>
    </source>
</evidence>
<dbReference type="Proteomes" id="UP001519332">
    <property type="component" value="Unassembled WGS sequence"/>
</dbReference>
<dbReference type="InterPro" id="IPR016163">
    <property type="entry name" value="Ald_DH_C"/>
</dbReference>
<evidence type="ECO:0000313" key="4">
    <source>
        <dbReference type="EMBL" id="MBP2320985.1"/>
    </source>
</evidence>
<evidence type="ECO:0000256" key="1">
    <source>
        <dbReference type="ARBA" id="ARBA00009986"/>
    </source>
</evidence>
<organism evidence="4 5">
    <name type="scientific">Kibdelosporangium banguiense</name>
    <dbReference type="NCBI Taxonomy" id="1365924"/>
    <lineage>
        <taxon>Bacteria</taxon>
        <taxon>Bacillati</taxon>
        <taxon>Actinomycetota</taxon>
        <taxon>Actinomycetes</taxon>
        <taxon>Pseudonocardiales</taxon>
        <taxon>Pseudonocardiaceae</taxon>
        <taxon>Kibdelosporangium</taxon>
    </lineage>
</organism>
<dbReference type="Gene3D" id="3.40.309.10">
    <property type="entry name" value="Aldehyde Dehydrogenase, Chain A, domain 2"/>
    <property type="match status" value="1"/>
</dbReference>
<dbReference type="PANTHER" id="PTHR43111:SF1">
    <property type="entry name" value="ALDEHYDE DEHYDROGENASE B-RELATED"/>
    <property type="match status" value="1"/>
</dbReference>
<dbReference type="Pfam" id="PF00171">
    <property type="entry name" value="Aldedh"/>
    <property type="match status" value="2"/>
</dbReference>
<dbReference type="GO" id="GO:0016491">
    <property type="term" value="F:oxidoreductase activity"/>
    <property type="evidence" value="ECO:0007669"/>
    <property type="project" value="UniProtKB-KW"/>
</dbReference>